<gene>
    <name evidence="4 5 6 7" type="primary">LOC106807628</name>
</gene>
<dbReference type="InterPro" id="IPR014752">
    <property type="entry name" value="Arrestin-like_C"/>
</dbReference>
<name>A0ABM1DZZ9_PRICU</name>
<dbReference type="SUPFAM" id="SSF81296">
    <property type="entry name" value="E set domains"/>
    <property type="match status" value="2"/>
</dbReference>
<dbReference type="Proteomes" id="UP000695022">
    <property type="component" value="Unplaced"/>
</dbReference>
<evidence type="ECO:0000313" key="3">
    <source>
        <dbReference type="Proteomes" id="UP000695022"/>
    </source>
</evidence>
<dbReference type="PANTHER" id="PTHR11188">
    <property type="entry name" value="ARRESTIN DOMAIN CONTAINING PROTEIN"/>
    <property type="match status" value="1"/>
</dbReference>
<evidence type="ECO:0000313" key="4">
    <source>
        <dbReference type="RefSeq" id="XP_014665520.1"/>
    </source>
</evidence>
<evidence type="ECO:0000259" key="2">
    <source>
        <dbReference type="SMART" id="SM01017"/>
    </source>
</evidence>
<keyword evidence="3" id="KW-1185">Reference proteome</keyword>
<evidence type="ECO:0000313" key="6">
    <source>
        <dbReference type="RefSeq" id="XP_014665522.1"/>
    </source>
</evidence>
<dbReference type="RefSeq" id="XP_014665522.1">
    <property type="nucleotide sequence ID" value="XM_014810036.1"/>
</dbReference>
<dbReference type="InterPro" id="IPR011021">
    <property type="entry name" value="Arrestin-like_N"/>
</dbReference>
<dbReference type="PANTHER" id="PTHR11188:SF176">
    <property type="entry name" value="ARRESTIN DOMAIN-CONTAINING PROTEIN 1"/>
    <property type="match status" value="1"/>
</dbReference>
<dbReference type="InterPro" id="IPR050357">
    <property type="entry name" value="Arrestin_domain-protein"/>
</dbReference>
<dbReference type="InterPro" id="IPR011022">
    <property type="entry name" value="Arrestin_C-like"/>
</dbReference>
<dbReference type="RefSeq" id="XP_014665521.1">
    <property type="nucleotide sequence ID" value="XM_014810035.1"/>
</dbReference>
<feature type="domain" description="Arrestin C-terminal-like" evidence="2">
    <location>
        <begin position="182"/>
        <end position="312"/>
    </location>
</feature>
<proteinExistence type="inferred from homology"/>
<evidence type="ECO:0000256" key="1">
    <source>
        <dbReference type="ARBA" id="ARBA00005298"/>
    </source>
</evidence>
<dbReference type="GeneID" id="106807628"/>
<comment type="similarity">
    <text evidence="1">Belongs to the arrestin family.</text>
</comment>
<protein>
    <submittedName>
        <fullName evidence="4 5">Arrestin domain-containing protein 3-like isoform X1</fullName>
    </submittedName>
</protein>
<dbReference type="Gene3D" id="2.60.40.640">
    <property type="match status" value="2"/>
</dbReference>
<reference evidence="4 5" key="1">
    <citation type="submission" date="2025-05" db="UniProtKB">
        <authorList>
            <consortium name="RefSeq"/>
        </authorList>
    </citation>
    <scope>IDENTIFICATION</scope>
</reference>
<dbReference type="Pfam" id="PF00339">
    <property type="entry name" value="Arrestin_N"/>
    <property type="match status" value="1"/>
</dbReference>
<accession>A0ABM1DZZ9</accession>
<evidence type="ECO:0000313" key="5">
    <source>
        <dbReference type="RefSeq" id="XP_014665521.1"/>
    </source>
</evidence>
<dbReference type="RefSeq" id="XP_014665520.1">
    <property type="nucleotide sequence ID" value="XM_014810034.1"/>
</dbReference>
<dbReference type="RefSeq" id="XP_014665523.1">
    <property type="nucleotide sequence ID" value="XM_014810037.1"/>
</dbReference>
<sequence length="425" mass="47312">MGKLKAFQILFYNTQPVPVYYAGQVLSGQVIVELNEPMSMRGLRLILNGAAKVHWIEHRSSGSGKHKHTHIVHYNNDELYFNHEIILFTKEPGSSDNPMMPAGRNAFDFAIRLPPQIPSTFEGLHGGVRYYAKACINRPWKFDHTVKEMFTVVSVLDLNVLPQAESHVSGRNEKYVCCWCCKQGPLACEASIPRMGYVPGENILVSAEIENNTNRKCNDSKAKLTVITTFSARSKTRSVSKVIGFISKGEIKRREGETWTNEPLRVPPLPPSKLVGCNIIDIDYFVDVEVSPAGPALDLDVRLPIIIGSIPLRSVFQGWQAQDQIPFSNALQSQENHRSGATMRCPGKGPSESCPAGGVVQWRGTCLIPSAPVVPPAYDIYPDLLPPSYMECMDSNVDARDSNDDAYTMGDLKYTPCYPYYNNLQ</sequence>
<dbReference type="SMART" id="SM01017">
    <property type="entry name" value="Arrestin_C"/>
    <property type="match status" value="1"/>
</dbReference>
<dbReference type="InterPro" id="IPR014756">
    <property type="entry name" value="Ig_E-set"/>
</dbReference>
<evidence type="ECO:0000313" key="7">
    <source>
        <dbReference type="RefSeq" id="XP_014665523.1"/>
    </source>
</evidence>
<dbReference type="Pfam" id="PF02752">
    <property type="entry name" value="Arrestin_C"/>
    <property type="match status" value="1"/>
</dbReference>
<organism evidence="3 4">
    <name type="scientific">Priapulus caudatus</name>
    <name type="common">Priapulid worm</name>
    <dbReference type="NCBI Taxonomy" id="37621"/>
    <lineage>
        <taxon>Eukaryota</taxon>
        <taxon>Metazoa</taxon>
        <taxon>Ecdysozoa</taxon>
        <taxon>Scalidophora</taxon>
        <taxon>Priapulida</taxon>
        <taxon>Priapulimorpha</taxon>
        <taxon>Priapulimorphida</taxon>
        <taxon>Priapulidae</taxon>
        <taxon>Priapulus</taxon>
    </lineage>
</organism>